<dbReference type="STRING" id="214684.Q5K763"/>
<keyword evidence="2" id="KW-0479">Metal-binding</keyword>
<evidence type="ECO:0000313" key="8">
    <source>
        <dbReference type="EMBL" id="AAW47015.2"/>
    </source>
</evidence>
<dbReference type="PaxDb" id="214684-Q5K763"/>
<dbReference type="InParanoid" id="Q5K763"/>
<evidence type="ECO:0000256" key="5">
    <source>
        <dbReference type="ARBA" id="ARBA00023242"/>
    </source>
</evidence>
<feature type="compositionally biased region" description="Basic and acidic residues" evidence="6">
    <location>
        <begin position="325"/>
        <end position="334"/>
    </location>
</feature>
<dbReference type="RefSeq" id="XP_024514038.1">
    <property type="nucleotide sequence ID" value="XM_024658382.1"/>
</dbReference>
<evidence type="ECO:0000313" key="9">
    <source>
        <dbReference type="Proteomes" id="UP000002149"/>
    </source>
</evidence>
<dbReference type="InterPro" id="IPR036236">
    <property type="entry name" value="Znf_C2H2_sf"/>
</dbReference>
<dbReference type="SMART" id="SM00451">
    <property type="entry name" value="ZnF_U1"/>
    <property type="match status" value="1"/>
</dbReference>
<reference evidence="8 9" key="1">
    <citation type="journal article" date="2005" name="Science">
        <title>The genome of the basidiomycetous yeast and human pathogen Cryptococcus neoformans.</title>
        <authorList>
            <person name="Loftus B.J."/>
            <person name="Fung E."/>
            <person name="Roncaglia P."/>
            <person name="Rowley D."/>
            <person name="Amedeo P."/>
            <person name="Bruno D."/>
            <person name="Vamathevan J."/>
            <person name="Miranda M."/>
            <person name="Anderson I.J."/>
            <person name="Fraser J.A."/>
            <person name="Allen J.E."/>
            <person name="Bosdet I.E."/>
            <person name="Brent M.R."/>
            <person name="Chiu R."/>
            <person name="Doering T.L."/>
            <person name="Donlin M.J."/>
            <person name="D'Souza C.A."/>
            <person name="Fox D.S."/>
            <person name="Grinberg V."/>
            <person name="Fu J."/>
            <person name="Fukushima M."/>
            <person name="Haas B.J."/>
            <person name="Huang J.C."/>
            <person name="Janbon G."/>
            <person name="Jones S.J."/>
            <person name="Koo H.L."/>
            <person name="Krzywinski M.I."/>
            <person name="Kwon-Chung J.K."/>
            <person name="Lengeler K.B."/>
            <person name="Maiti R."/>
            <person name="Marra M.A."/>
            <person name="Marra R.E."/>
            <person name="Mathewson C.A."/>
            <person name="Mitchell T.G."/>
            <person name="Pertea M."/>
            <person name="Riggs F.R."/>
            <person name="Salzberg S.L."/>
            <person name="Schein J.E."/>
            <person name="Shvartsbeyn A."/>
            <person name="Shin H."/>
            <person name="Shumway M."/>
            <person name="Specht C.A."/>
            <person name="Suh B.B."/>
            <person name="Tenney A."/>
            <person name="Utterback T.R."/>
            <person name="Wickes B.L."/>
            <person name="Wortman J.R."/>
            <person name="Wye N.H."/>
            <person name="Kronstad J.W."/>
            <person name="Lodge J.K."/>
            <person name="Heitman J."/>
            <person name="Davis R.W."/>
            <person name="Fraser C.M."/>
            <person name="Hyman R.W."/>
        </authorList>
    </citation>
    <scope>NUCLEOTIDE SEQUENCE [LARGE SCALE GENOMIC DNA]</scope>
    <source>
        <strain evidence="9">JEC21 / ATCC MYA-565</strain>
    </source>
</reference>
<organism evidence="8 9">
    <name type="scientific">Cryptococcus deneoformans (strain JEC21 / ATCC MYA-565)</name>
    <name type="common">Cryptococcus neoformans var. neoformans serotype D</name>
    <dbReference type="NCBI Taxonomy" id="214684"/>
    <lineage>
        <taxon>Eukaryota</taxon>
        <taxon>Fungi</taxon>
        <taxon>Dikarya</taxon>
        <taxon>Basidiomycota</taxon>
        <taxon>Agaricomycotina</taxon>
        <taxon>Tremellomycetes</taxon>
        <taxon>Tremellales</taxon>
        <taxon>Cryptococcaceae</taxon>
        <taxon>Cryptococcus</taxon>
        <taxon>Cryptococcus neoformans species complex</taxon>
    </lineage>
</organism>
<keyword evidence="9" id="KW-1185">Reference proteome</keyword>
<dbReference type="HOGENOM" id="CLU_065002_0_0_1"/>
<dbReference type="GO" id="GO:0008380">
    <property type="term" value="P:RNA splicing"/>
    <property type="evidence" value="ECO:0000318"/>
    <property type="project" value="GO_Central"/>
</dbReference>
<keyword evidence="3" id="KW-0863">Zinc-finger</keyword>
<accession>Q5K763</accession>
<dbReference type="EMBL" id="AE017356">
    <property type="protein sequence ID" value="AAW47015.2"/>
    <property type="molecule type" value="Genomic_DNA"/>
</dbReference>
<evidence type="ECO:0000256" key="1">
    <source>
        <dbReference type="ARBA" id="ARBA00004123"/>
    </source>
</evidence>
<evidence type="ECO:0000259" key="7">
    <source>
        <dbReference type="PROSITE" id="PS50171"/>
    </source>
</evidence>
<dbReference type="AlphaFoldDB" id="Q5K763"/>
<feature type="region of interest" description="Disordered" evidence="6">
    <location>
        <begin position="167"/>
        <end position="206"/>
    </location>
</feature>
<dbReference type="InterPro" id="IPR040023">
    <property type="entry name" value="WBP4"/>
</dbReference>
<dbReference type="InterPro" id="IPR013085">
    <property type="entry name" value="U1-CZ_Znf_C2H2"/>
</dbReference>
<dbReference type="OrthoDB" id="191651at2759"/>
<dbReference type="PROSITE" id="PS50171">
    <property type="entry name" value="ZF_MATRIN"/>
    <property type="match status" value="1"/>
</dbReference>
<comment type="subcellular location">
    <subcellularLocation>
        <location evidence="1">Nucleus</location>
    </subcellularLocation>
</comment>
<feature type="compositionally biased region" description="Basic and acidic residues" evidence="6">
    <location>
        <begin position="226"/>
        <end position="237"/>
    </location>
</feature>
<feature type="compositionally biased region" description="Basic and acidic residues" evidence="6">
    <location>
        <begin position="105"/>
        <end position="116"/>
    </location>
</feature>
<feature type="compositionally biased region" description="Basic and acidic residues" evidence="6">
    <location>
        <begin position="183"/>
        <end position="198"/>
    </location>
</feature>
<evidence type="ECO:0000256" key="6">
    <source>
        <dbReference type="SAM" id="MobiDB-lite"/>
    </source>
</evidence>
<gene>
    <name evidence="8" type="ordered locus">CNN00960</name>
</gene>
<dbReference type="Gene3D" id="3.30.160.60">
    <property type="entry name" value="Classic Zinc Finger"/>
    <property type="match status" value="1"/>
</dbReference>
<dbReference type="InterPro" id="IPR003604">
    <property type="entry name" value="Matrin/U1-like-C_Znf_C2H2"/>
</dbReference>
<feature type="compositionally biased region" description="Basic and acidic residues" evidence="6">
    <location>
        <begin position="262"/>
        <end position="272"/>
    </location>
</feature>
<dbReference type="VEuPathDB" id="FungiDB:CNN00960"/>
<dbReference type="GO" id="GO:0000398">
    <property type="term" value="P:mRNA splicing, via spliceosome"/>
    <property type="evidence" value="ECO:0007669"/>
    <property type="project" value="InterPro"/>
</dbReference>
<dbReference type="GO" id="GO:0071011">
    <property type="term" value="C:precatalytic spliceosome"/>
    <property type="evidence" value="ECO:0000318"/>
    <property type="project" value="GO_Central"/>
</dbReference>
<evidence type="ECO:0000256" key="4">
    <source>
        <dbReference type="ARBA" id="ARBA00022833"/>
    </source>
</evidence>
<dbReference type="KEGG" id="cne:CNN00960"/>
<feature type="compositionally biased region" description="Basic and acidic residues" evidence="6">
    <location>
        <begin position="290"/>
        <end position="308"/>
    </location>
</feature>
<feature type="region of interest" description="Disordered" evidence="6">
    <location>
        <begin position="226"/>
        <end position="308"/>
    </location>
</feature>
<name>Q5K763_CRYD1</name>
<dbReference type="Pfam" id="PF06220">
    <property type="entry name" value="zf-U1"/>
    <property type="match status" value="1"/>
</dbReference>
<dbReference type="SUPFAM" id="SSF57667">
    <property type="entry name" value="beta-beta-alpha zinc fingers"/>
    <property type="match status" value="1"/>
</dbReference>
<keyword evidence="4" id="KW-0862">Zinc</keyword>
<feature type="region of interest" description="Disordered" evidence="6">
    <location>
        <begin position="320"/>
        <end position="363"/>
    </location>
</feature>
<dbReference type="eggNOG" id="KOG0150">
    <property type="taxonomic scope" value="Eukaryota"/>
</dbReference>
<sequence>MTEYWVSKKQYWCKYCNIWIRDDAPSRRQHETGLKHIGNKERFIRDLYRGGEKAKKEKAQEAAEMARIDAAAAAAYAHDTARGVVRPSSLASSSASPAPSSSTAKARDSRPKDKFSDYSTAAQLGFVDPDTEKSAYEIEQEIKGRAGEPGQWEEVVVPPPLTEASVSMTGAKRNRGEEDEEGEGWKFEHKGKKPVHDPYDDDWDSSSLKGLKVKKKEETLFKDKNMKEKEGVIKQEPSKQAWQQVQPKDGPGLQKEGWTGKIELKPKTKGNDKVFIPGGGWVKVEGSQADEGKREESEAAEDVKPDMKKLEEAVLVEATAVTSEAMKEEQDVKPDVSAPSAPEPASGGSMFKKRRPPPSNRKK</sequence>
<evidence type="ECO:0000256" key="3">
    <source>
        <dbReference type="ARBA" id="ARBA00022771"/>
    </source>
</evidence>
<dbReference type="Proteomes" id="UP000002149">
    <property type="component" value="Chromosome 14"/>
</dbReference>
<keyword evidence="5" id="KW-0539">Nucleus</keyword>
<dbReference type="GO" id="GO:0003723">
    <property type="term" value="F:RNA binding"/>
    <property type="evidence" value="ECO:0000318"/>
    <property type="project" value="GO_Central"/>
</dbReference>
<feature type="domain" description="Matrin-type" evidence="7">
    <location>
        <begin position="11"/>
        <end position="42"/>
    </location>
</feature>
<feature type="compositionally biased region" description="Basic residues" evidence="6">
    <location>
        <begin position="351"/>
        <end position="363"/>
    </location>
</feature>
<dbReference type="PANTHER" id="PTHR13173:SF10">
    <property type="entry name" value="WW DOMAIN-BINDING PROTEIN 4"/>
    <property type="match status" value="1"/>
</dbReference>
<dbReference type="PANTHER" id="PTHR13173">
    <property type="entry name" value="WW DOMAIN BINDING PROTEIN 4"/>
    <property type="match status" value="1"/>
</dbReference>
<feature type="compositionally biased region" description="Low complexity" evidence="6">
    <location>
        <begin position="87"/>
        <end position="102"/>
    </location>
</feature>
<dbReference type="GeneID" id="3255312"/>
<dbReference type="GO" id="GO:0008270">
    <property type="term" value="F:zinc ion binding"/>
    <property type="evidence" value="ECO:0007669"/>
    <property type="project" value="UniProtKB-KW"/>
</dbReference>
<evidence type="ECO:0000256" key="2">
    <source>
        <dbReference type="ARBA" id="ARBA00022723"/>
    </source>
</evidence>
<feature type="region of interest" description="Disordered" evidence="6">
    <location>
        <begin position="87"/>
        <end position="123"/>
    </location>
</feature>
<dbReference type="FunCoup" id="Q5K763">
    <property type="interactions" value="17"/>
</dbReference>
<dbReference type="InterPro" id="IPR000690">
    <property type="entry name" value="Matrin/U1-C_Znf_C2H2"/>
</dbReference>
<protein>
    <recommendedName>
        <fullName evidence="7">Matrin-type domain-containing protein</fullName>
    </recommendedName>
</protein>
<proteinExistence type="predicted"/>